<dbReference type="eggNOG" id="KOG1203">
    <property type="taxonomic scope" value="Eukaryota"/>
</dbReference>
<sequence length="348" mass="35458">MASAASVATATPRLASRHRARAPSRAIRRAAAIAASTNASDDDVATSARRDDPTVSREDRAHVVLGAGGRTGTEIVKRLVRNGANVRACTRSGAFDAAAATSAPWSSTLVTRCACDVAAGAAGVAAAVAGADVVYFAATASASGDPDAVDRDGVVDVARACVENDVRRLVLVSGAGVTKREAPAYGFLNAFGGRMDAKAAGEDGLRAVYQSTAAVERGCTYTIVRPSGLLDGDAKGAASLAVNQGDEVAGFITRADAAAACVEAAESANCANRTFEVYERDTAVATATLSIADILSDRTLAKVVAFAEGVFRRRGGGEGDGVAAEVLTAREVTSETWEGLFRGLTRDA</sequence>
<feature type="domain" description="NAD(P)-binding" evidence="2">
    <location>
        <begin position="66"/>
        <end position="266"/>
    </location>
</feature>
<organism evidence="4">
    <name type="scientific">Micromonas pusilla (strain CCMP1545)</name>
    <name type="common">Picoplanktonic green alga</name>
    <dbReference type="NCBI Taxonomy" id="564608"/>
    <lineage>
        <taxon>Eukaryota</taxon>
        <taxon>Viridiplantae</taxon>
        <taxon>Chlorophyta</taxon>
        <taxon>Mamiellophyceae</taxon>
        <taxon>Mamiellales</taxon>
        <taxon>Mamiellaceae</taxon>
        <taxon>Micromonas</taxon>
    </lineage>
</organism>
<dbReference type="RefSeq" id="XP_003057238.1">
    <property type="nucleotide sequence ID" value="XM_003057192.1"/>
</dbReference>
<dbReference type="Gene3D" id="3.40.50.720">
    <property type="entry name" value="NAD(P)-binding Rossmann-like Domain"/>
    <property type="match status" value="1"/>
</dbReference>
<keyword evidence="4" id="KW-1185">Reference proteome</keyword>
<feature type="compositionally biased region" description="Basic and acidic residues" evidence="1">
    <location>
        <begin position="48"/>
        <end position="57"/>
    </location>
</feature>
<name>C1MP79_MICPC</name>
<dbReference type="KEGG" id="mpp:MICPUCDRAFT_56176"/>
<dbReference type="GeneID" id="9682677"/>
<gene>
    <name evidence="3" type="ORF">MICPUCDRAFT_56176</name>
</gene>
<evidence type="ECO:0000313" key="4">
    <source>
        <dbReference type="Proteomes" id="UP000001876"/>
    </source>
</evidence>
<dbReference type="InterPro" id="IPR036291">
    <property type="entry name" value="NAD(P)-bd_dom_sf"/>
</dbReference>
<dbReference type="EMBL" id="GG663737">
    <property type="protein sequence ID" value="EEH58883.1"/>
    <property type="molecule type" value="Genomic_DNA"/>
</dbReference>
<dbReference type="InterPro" id="IPR016040">
    <property type="entry name" value="NAD(P)-bd_dom"/>
</dbReference>
<dbReference type="OMA" id="TSETWEG"/>
<reference evidence="3 4" key="1">
    <citation type="journal article" date="2009" name="Science">
        <title>Green evolution and dynamic adaptations revealed by genomes of the marine picoeukaryotes Micromonas.</title>
        <authorList>
            <person name="Worden A.Z."/>
            <person name="Lee J.H."/>
            <person name="Mock T."/>
            <person name="Rouze P."/>
            <person name="Simmons M.P."/>
            <person name="Aerts A.L."/>
            <person name="Allen A.E."/>
            <person name="Cuvelier M.L."/>
            <person name="Derelle E."/>
            <person name="Everett M.V."/>
            <person name="Foulon E."/>
            <person name="Grimwood J."/>
            <person name="Gundlach H."/>
            <person name="Henrissat B."/>
            <person name="Napoli C."/>
            <person name="McDonald S.M."/>
            <person name="Parker M.S."/>
            <person name="Rombauts S."/>
            <person name="Salamov A."/>
            <person name="Von Dassow P."/>
            <person name="Badger J.H."/>
            <person name="Coutinho P.M."/>
            <person name="Demir E."/>
            <person name="Dubchak I."/>
            <person name="Gentemann C."/>
            <person name="Eikrem W."/>
            <person name="Gready J.E."/>
            <person name="John U."/>
            <person name="Lanier W."/>
            <person name="Lindquist E.A."/>
            <person name="Lucas S."/>
            <person name="Mayer K.F."/>
            <person name="Moreau H."/>
            <person name="Not F."/>
            <person name="Otillar R."/>
            <person name="Panaud O."/>
            <person name="Pangilinan J."/>
            <person name="Paulsen I."/>
            <person name="Piegu B."/>
            <person name="Poliakov A."/>
            <person name="Robbens S."/>
            <person name="Schmutz J."/>
            <person name="Toulza E."/>
            <person name="Wyss T."/>
            <person name="Zelensky A."/>
            <person name="Zhou K."/>
            <person name="Armbrust E.V."/>
            <person name="Bhattacharya D."/>
            <person name="Goodenough U.W."/>
            <person name="Van de Peer Y."/>
            <person name="Grigoriev I.V."/>
        </authorList>
    </citation>
    <scope>NUCLEOTIDE SEQUENCE [LARGE SCALE GENOMIC DNA]</scope>
    <source>
        <strain evidence="3 4">CCMP1545</strain>
    </source>
</reference>
<feature type="region of interest" description="Disordered" evidence="1">
    <location>
        <begin position="1"/>
        <end position="23"/>
    </location>
</feature>
<evidence type="ECO:0000259" key="2">
    <source>
        <dbReference type="Pfam" id="PF13460"/>
    </source>
</evidence>
<feature type="region of interest" description="Disordered" evidence="1">
    <location>
        <begin position="38"/>
        <end position="57"/>
    </location>
</feature>
<dbReference type="Proteomes" id="UP000001876">
    <property type="component" value="Unassembled WGS sequence"/>
</dbReference>
<dbReference type="AlphaFoldDB" id="C1MP79"/>
<dbReference type="SUPFAM" id="SSF51735">
    <property type="entry name" value="NAD(P)-binding Rossmann-fold domains"/>
    <property type="match status" value="1"/>
</dbReference>
<protein>
    <submittedName>
        <fullName evidence="3">Predicted protein</fullName>
    </submittedName>
</protein>
<dbReference type="PANTHER" id="PTHR15020">
    <property type="entry name" value="FLAVIN REDUCTASE-RELATED"/>
    <property type="match status" value="1"/>
</dbReference>
<dbReference type="OrthoDB" id="419598at2759"/>
<accession>C1MP79</accession>
<dbReference type="Pfam" id="PF13460">
    <property type="entry name" value="NAD_binding_10"/>
    <property type="match status" value="1"/>
</dbReference>
<dbReference type="PANTHER" id="PTHR15020:SF11">
    <property type="entry name" value="OS06G0360300 PROTEIN"/>
    <property type="match status" value="1"/>
</dbReference>
<dbReference type="STRING" id="564608.C1MP79"/>
<evidence type="ECO:0000256" key="1">
    <source>
        <dbReference type="SAM" id="MobiDB-lite"/>
    </source>
</evidence>
<proteinExistence type="predicted"/>
<evidence type="ECO:0000313" key="3">
    <source>
        <dbReference type="EMBL" id="EEH58883.1"/>
    </source>
</evidence>